<evidence type="ECO:0000313" key="2">
    <source>
        <dbReference type="EMBL" id="KAF4622558.1"/>
    </source>
</evidence>
<accession>A0A8H4VU18</accession>
<dbReference type="AlphaFoldDB" id="A0A8H4VU18"/>
<organism evidence="2 3">
    <name type="scientific">Agrocybe pediades</name>
    <dbReference type="NCBI Taxonomy" id="84607"/>
    <lineage>
        <taxon>Eukaryota</taxon>
        <taxon>Fungi</taxon>
        <taxon>Dikarya</taxon>
        <taxon>Basidiomycota</taxon>
        <taxon>Agaricomycotina</taxon>
        <taxon>Agaricomycetes</taxon>
        <taxon>Agaricomycetidae</taxon>
        <taxon>Agaricales</taxon>
        <taxon>Agaricineae</taxon>
        <taxon>Strophariaceae</taxon>
        <taxon>Agrocybe</taxon>
    </lineage>
</organism>
<dbReference type="EMBL" id="JAACJL010000002">
    <property type="protein sequence ID" value="KAF4622558.1"/>
    <property type="molecule type" value="Genomic_DNA"/>
</dbReference>
<evidence type="ECO:0000313" key="3">
    <source>
        <dbReference type="Proteomes" id="UP000521872"/>
    </source>
</evidence>
<protein>
    <recommendedName>
        <fullName evidence="4">HypA-like protein</fullName>
    </recommendedName>
</protein>
<dbReference type="PANTHER" id="PTHR35870:SF1">
    <property type="entry name" value="PROTEIN, PUTATIVE (AFU_ORTHOLOGUE AFUA_5G03330)-RELATED"/>
    <property type="match status" value="1"/>
</dbReference>
<sequence>MARTSVGFHRAGNCHAVAGLGLKYKSSIPPTSPQASGSSLFLYHCITIQALKMVLEADDTFFPSPTRQVSSENSFSFPDVTPASTAAIQRILKDNHLRHHVFFNDKGFHNHIVHTTLTLWCLGADERVLQRSYEEHSKKQRPAFASPHAITKENWIEHLGDENFYQAYVEFFKSELEQRQFRYEELLEEYVFSHSANFVPGAKKQPEMLSRFFDNLFHPMIHVGFGLEFSVPGVFVEGLAQAAMHPPTATRMIPQELFEQDVSPSSNIGTDPSSTANVHALSILARVLADPAFELTSPPENIPSYFSHVVNDHGDAIRKHAAAWTLEGDLRKKVEELIWAATVIYGVGGLEESGELNADFFLMHLVTSSVFLFNVLSRLTQRKSQELFLRGYLSVSLAYYIARGRPHLDIQSFFGHHTETFHTAAMIPQLQLPEPWSLILRSAIMHMDDHVPKLQRALADHASRFGGVPRGTFTDTQLDGAEWLDGTLFLRVAGLTTLRLGGDVKETRGFSGDEVFTGEWDRRAFFK</sequence>
<dbReference type="GO" id="GO:0016491">
    <property type="term" value="F:oxidoreductase activity"/>
    <property type="evidence" value="ECO:0007669"/>
    <property type="project" value="UniProtKB-KW"/>
</dbReference>
<dbReference type="Proteomes" id="UP000521872">
    <property type="component" value="Unassembled WGS sequence"/>
</dbReference>
<keyword evidence="3" id="KW-1185">Reference proteome</keyword>
<evidence type="ECO:0008006" key="4">
    <source>
        <dbReference type="Google" id="ProtNLM"/>
    </source>
</evidence>
<dbReference type="PANTHER" id="PTHR35870">
    <property type="entry name" value="PROTEIN, PUTATIVE (AFU_ORTHOLOGUE AFUA_5G03330)-RELATED"/>
    <property type="match status" value="1"/>
</dbReference>
<dbReference type="InterPro" id="IPR025337">
    <property type="entry name" value="Questin_oxidase-like"/>
</dbReference>
<reference evidence="2 3" key="1">
    <citation type="submission" date="2019-12" db="EMBL/GenBank/DDBJ databases">
        <authorList>
            <person name="Floudas D."/>
            <person name="Bentzer J."/>
            <person name="Ahren D."/>
            <person name="Johansson T."/>
            <person name="Persson P."/>
            <person name="Tunlid A."/>
        </authorList>
    </citation>
    <scope>NUCLEOTIDE SEQUENCE [LARGE SCALE GENOMIC DNA]</scope>
    <source>
        <strain evidence="2 3">CBS 102.39</strain>
    </source>
</reference>
<evidence type="ECO:0000256" key="1">
    <source>
        <dbReference type="ARBA" id="ARBA00023002"/>
    </source>
</evidence>
<comment type="caution">
    <text evidence="2">The sequence shown here is derived from an EMBL/GenBank/DDBJ whole genome shotgun (WGS) entry which is preliminary data.</text>
</comment>
<name>A0A8H4VU18_9AGAR</name>
<dbReference type="Pfam" id="PF14027">
    <property type="entry name" value="Questin_oxidase"/>
    <property type="match status" value="1"/>
</dbReference>
<gene>
    <name evidence="2" type="ORF">D9613_009374</name>
</gene>
<proteinExistence type="predicted"/>
<keyword evidence="1" id="KW-0560">Oxidoreductase</keyword>